<dbReference type="AlphaFoldDB" id="A0A6J4J884"/>
<evidence type="ECO:0000256" key="1">
    <source>
        <dbReference type="ARBA" id="ARBA00022630"/>
    </source>
</evidence>
<accession>A0A6J4J884</accession>
<sequence length="315" mass="34648">MATQPAQTAKTGVRFSVALSNQHIGWDDYKTALLAADEMAFETFWSFDHLMPIGGDPDGSCHECYTTLAAFAALTKRIRIGALVSGAAYRNPAMQIKLATQIDVISDGRFDFGIGAGWAEREFRAFNLPFSTPKERIGMLRETLVLAKRLWSGDPTKKVTYEGKYVQAYDLFLNPQPVQRPRPPILIGGGGEQLTLRVVARHADIWHGFGDLDTLKRKIALIDDYAREYKRDPASIAKSTNVAIWVGDPSSVPAQAAGGRGGGRPPIAGTPEQIEAKLREYVDAGITYFIVGSQGGVHLDNWRRISEQVIPRFQG</sequence>
<protein>
    <recommendedName>
        <fullName evidence="5">Luciferase-like domain-containing protein</fullName>
    </recommendedName>
</protein>
<dbReference type="Gene3D" id="3.20.20.30">
    <property type="entry name" value="Luciferase-like domain"/>
    <property type="match status" value="1"/>
</dbReference>
<evidence type="ECO:0000259" key="5">
    <source>
        <dbReference type="Pfam" id="PF00296"/>
    </source>
</evidence>
<keyword evidence="4" id="KW-0503">Monooxygenase</keyword>
<keyword evidence="3" id="KW-0560">Oxidoreductase</keyword>
<dbReference type="InterPro" id="IPR050172">
    <property type="entry name" value="SsuD_RutA_monooxygenase"/>
</dbReference>
<dbReference type="GO" id="GO:0008726">
    <property type="term" value="F:alkanesulfonate monooxygenase activity"/>
    <property type="evidence" value="ECO:0007669"/>
    <property type="project" value="TreeGrafter"/>
</dbReference>
<dbReference type="PANTHER" id="PTHR42847">
    <property type="entry name" value="ALKANESULFONATE MONOOXYGENASE"/>
    <property type="match status" value="1"/>
</dbReference>
<evidence type="ECO:0000256" key="4">
    <source>
        <dbReference type="ARBA" id="ARBA00023033"/>
    </source>
</evidence>
<organism evidence="6">
    <name type="scientific">uncultured Chloroflexota bacterium</name>
    <dbReference type="NCBI Taxonomy" id="166587"/>
    <lineage>
        <taxon>Bacteria</taxon>
        <taxon>Bacillati</taxon>
        <taxon>Chloroflexota</taxon>
        <taxon>environmental samples</taxon>
    </lineage>
</organism>
<evidence type="ECO:0000256" key="2">
    <source>
        <dbReference type="ARBA" id="ARBA00022643"/>
    </source>
</evidence>
<keyword evidence="2" id="KW-0288">FMN</keyword>
<name>A0A6J4J884_9CHLR</name>
<dbReference type="Pfam" id="PF00296">
    <property type="entry name" value="Bac_luciferase"/>
    <property type="match status" value="1"/>
</dbReference>
<dbReference type="EMBL" id="CADCTC010000172">
    <property type="protein sequence ID" value="CAA9269459.1"/>
    <property type="molecule type" value="Genomic_DNA"/>
</dbReference>
<proteinExistence type="predicted"/>
<dbReference type="SUPFAM" id="SSF51679">
    <property type="entry name" value="Bacterial luciferase-like"/>
    <property type="match status" value="1"/>
</dbReference>
<reference evidence="6" key="1">
    <citation type="submission" date="2020-02" db="EMBL/GenBank/DDBJ databases">
        <authorList>
            <person name="Meier V. D."/>
        </authorList>
    </citation>
    <scope>NUCLEOTIDE SEQUENCE</scope>
    <source>
        <strain evidence="6">AVDCRST_MAG77</strain>
    </source>
</reference>
<dbReference type="InterPro" id="IPR036661">
    <property type="entry name" value="Luciferase-like_sf"/>
</dbReference>
<dbReference type="InterPro" id="IPR011251">
    <property type="entry name" value="Luciferase-like_dom"/>
</dbReference>
<feature type="domain" description="Luciferase-like" evidence="5">
    <location>
        <begin position="21"/>
        <end position="250"/>
    </location>
</feature>
<evidence type="ECO:0000313" key="6">
    <source>
        <dbReference type="EMBL" id="CAA9269459.1"/>
    </source>
</evidence>
<gene>
    <name evidence="6" type="ORF">AVDCRST_MAG77-3119</name>
</gene>
<dbReference type="PANTHER" id="PTHR42847:SF4">
    <property type="entry name" value="ALKANESULFONATE MONOOXYGENASE-RELATED"/>
    <property type="match status" value="1"/>
</dbReference>
<dbReference type="GO" id="GO:0046306">
    <property type="term" value="P:alkanesulfonate catabolic process"/>
    <property type="evidence" value="ECO:0007669"/>
    <property type="project" value="TreeGrafter"/>
</dbReference>
<keyword evidence="1" id="KW-0285">Flavoprotein</keyword>
<evidence type="ECO:0000256" key="3">
    <source>
        <dbReference type="ARBA" id="ARBA00023002"/>
    </source>
</evidence>